<evidence type="ECO:0000313" key="4">
    <source>
        <dbReference type="Proteomes" id="UP000734854"/>
    </source>
</evidence>
<dbReference type="GO" id="GO:0008270">
    <property type="term" value="F:zinc ion binding"/>
    <property type="evidence" value="ECO:0007669"/>
    <property type="project" value="UniProtKB-KW"/>
</dbReference>
<feature type="domain" description="CCHC-type" evidence="2">
    <location>
        <begin position="35"/>
        <end position="48"/>
    </location>
</feature>
<organism evidence="3 4">
    <name type="scientific">Zingiber officinale</name>
    <name type="common">Ginger</name>
    <name type="synonym">Amomum zingiber</name>
    <dbReference type="NCBI Taxonomy" id="94328"/>
    <lineage>
        <taxon>Eukaryota</taxon>
        <taxon>Viridiplantae</taxon>
        <taxon>Streptophyta</taxon>
        <taxon>Embryophyta</taxon>
        <taxon>Tracheophyta</taxon>
        <taxon>Spermatophyta</taxon>
        <taxon>Magnoliopsida</taxon>
        <taxon>Liliopsida</taxon>
        <taxon>Zingiberales</taxon>
        <taxon>Zingiberaceae</taxon>
        <taxon>Zingiber</taxon>
    </lineage>
</organism>
<dbReference type="PROSITE" id="PS50158">
    <property type="entry name" value="ZF_CCHC"/>
    <property type="match status" value="1"/>
</dbReference>
<protein>
    <recommendedName>
        <fullName evidence="2">CCHC-type domain-containing protein</fullName>
    </recommendedName>
</protein>
<dbReference type="GO" id="GO:0003676">
    <property type="term" value="F:nucleic acid binding"/>
    <property type="evidence" value="ECO:0007669"/>
    <property type="project" value="InterPro"/>
</dbReference>
<evidence type="ECO:0000259" key="2">
    <source>
        <dbReference type="PROSITE" id="PS50158"/>
    </source>
</evidence>
<reference evidence="3 4" key="1">
    <citation type="submission" date="2020-08" db="EMBL/GenBank/DDBJ databases">
        <title>Plant Genome Project.</title>
        <authorList>
            <person name="Zhang R.-G."/>
        </authorList>
    </citation>
    <scope>NUCLEOTIDE SEQUENCE [LARGE SCALE GENOMIC DNA]</scope>
    <source>
        <tissue evidence="3">Rhizome</tissue>
    </source>
</reference>
<gene>
    <name evidence="3" type="ORF">ZIOFF_054725</name>
</gene>
<dbReference type="Pfam" id="PF22936">
    <property type="entry name" value="Pol_BBD"/>
    <property type="match status" value="1"/>
</dbReference>
<dbReference type="InterPro" id="IPR054722">
    <property type="entry name" value="PolX-like_BBD"/>
</dbReference>
<comment type="caution">
    <text evidence="3">The sequence shown here is derived from an EMBL/GenBank/DDBJ whole genome shotgun (WGS) entry which is preliminary data.</text>
</comment>
<dbReference type="Proteomes" id="UP000734854">
    <property type="component" value="Unassembled WGS sequence"/>
</dbReference>
<dbReference type="AlphaFoldDB" id="A0A8J5KRC8"/>
<dbReference type="InterPro" id="IPR001878">
    <property type="entry name" value="Znf_CCHC"/>
</dbReference>
<dbReference type="SMART" id="SM00343">
    <property type="entry name" value="ZnF_C2HC"/>
    <property type="match status" value="1"/>
</dbReference>
<name>A0A8J5KRC8_ZINOF</name>
<proteinExistence type="predicted"/>
<dbReference type="InterPro" id="IPR036875">
    <property type="entry name" value="Znf_CCHC_sf"/>
</dbReference>
<dbReference type="EMBL" id="JACMSC010000015">
    <property type="protein sequence ID" value="KAG6486155.1"/>
    <property type="molecule type" value="Genomic_DNA"/>
</dbReference>
<dbReference type="Gene3D" id="4.10.60.10">
    <property type="entry name" value="Zinc finger, CCHC-type"/>
    <property type="match status" value="1"/>
</dbReference>
<keyword evidence="1" id="KW-0863">Zinc-finger</keyword>
<evidence type="ECO:0000313" key="3">
    <source>
        <dbReference type="EMBL" id="KAG6486155.1"/>
    </source>
</evidence>
<keyword evidence="1" id="KW-0479">Metal-binding</keyword>
<dbReference type="SUPFAM" id="SSF57756">
    <property type="entry name" value="Retrovirus zinc finger-like domains"/>
    <property type="match status" value="1"/>
</dbReference>
<accession>A0A8J5KRC8</accession>
<sequence>MATQAILGLSKEISEVVNVAYAAQGKNQGKGQMQCYSCKEFGHIARNCVTIAGINQSFATPKMVQQTIITVFSTLGLYGQGKIISSPWFVDSRASNHITGSLNWLHNLKKYTGKQNIQIANDSNLPITTIGDIEPSFRQVFVSPKLSINLISVG</sequence>
<evidence type="ECO:0000256" key="1">
    <source>
        <dbReference type="PROSITE-ProRule" id="PRU00047"/>
    </source>
</evidence>
<keyword evidence="1" id="KW-0862">Zinc</keyword>
<keyword evidence="4" id="KW-1185">Reference proteome</keyword>
<dbReference type="Pfam" id="PF00098">
    <property type="entry name" value="zf-CCHC"/>
    <property type="match status" value="1"/>
</dbReference>